<accession>A0ABY6L9M3</accession>
<dbReference type="SMART" id="SM01196">
    <property type="entry name" value="FERM_C"/>
    <property type="match status" value="1"/>
</dbReference>
<dbReference type="InterPro" id="IPR018980">
    <property type="entry name" value="FERM_PH-like_C"/>
</dbReference>
<dbReference type="Gene3D" id="3.10.20.90">
    <property type="entry name" value="Phosphatidylinositol 3-kinase Catalytic Subunit, Chain A, domain 1"/>
    <property type="match status" value="1"/>
</dbReference>
<protein>
    <recommendedName>
        <fullName evidence="2">Moesin/ezrin/radixin homolog 1</fullName>
    </recommendedName>
</protein>
<evidence type="ECO:0000313" key="7">
    <source>
        <dbReference type="EMBL" id="UYV77845.1"/>
    </source>
</evidence>
<dbReference type="PROSITE" id="PS00661">
    <property type="entry name" value="FERM_2"/>
    <property type="match status" value="1"/>
</dbReference>
<dbReference type="InterPro" id="IPR019747">
    <property type="entry name" value="FERM_CS"/>
</dbReference>
<sequence>MAEETADSVDQKPDGANSQNSSPPPRAKLASSPGSMANSSRTTGGKNLLCRVHLLDNTDYECEISRKSKGYELHNAVCDYLNLLEKDYFGLYYIDALDVKNWVYNDKNLKQQLKGGPYVFYFGVKFYPPDPAQLQEDITRYYLCLQIRNDILSGKLMCTFVTHALLGSYLIQAELGDYDPDIHGNNYLSEFQIAPNQTPDLEEKVIELHKQHKGQTPAEAELHYLENVKKLSRYGLDLHPAKDSENVDIGVGVIASGIVVYRGPLRINRFAWPKILKISYKRNHFFIKIRPGEVRGSLLLSWTKLKEVVPFNMYIRIQTITLKDITVTFIEDTRDNQV</sequence>
<dbReference type="InterPro" id="IPR035963">
    <property type="entry name" value="FERM_2"/>
</dbReference>
<evidence type="ECO:0000256" key="3">
    <source>
        <dbReference type="ARBA" id="ARBA00022949"/>
    </source>
</evidence>
<dbReference type="PROSITE" id="PS00660">
    <property type="entry name" value="FERM_1"/>
    <property type="match status" value="1"/>
</dbReference>
<name>A0ABY6L9M3_9ARAC</name>
<dbReference type="PRINTS" id="PR00935">
    <property type="entry name" value="BAND41"/>
</dbReference>
<dbReference type="Gene3D" id="1.20.80.10">
    <property type="match status" value="1"/>
</dbReference>
<dbReference type="Pfam" id="PF09380">
    <property type="entry name" value="FERM_C"/>
    <property type="match status" value="1"/>
</dbReference>
<dbReference type="PANTHER" id="PTHR23280">
    <property type="entry name" value="4.1 G PROTEIN"/>
    <property type="match status" value="1"/>
</dbReference>
<evidence type="ECO:0000256" key="4">
    <source>
        <dbReference type="ARBA" id="ARBA00043944"/>
    </source>
</evidence>
<dbReference type="EMBL" id="CP092877">
    <property type="protein sequence ID" value="UYV77845.1"/>
    <property type="molecule type" value="Genomic_DNA"/>
</dbReference>
<dbReference type="InterPro" id="IPR029071">
    <property type="entry name" value="Ubiquitin-like_domsf"/>
</dbReference>
<dbReference type="SUPFAM" id="SSF54236">
    <property type="entry name" value="Ubiquitin-like"/>
    <property type="match status" value="1"/>
</dbReference>
<evidence type="ECO:0000256" key="2">
    <source>
        <dbReference type="ARBA" id="ARBA00022025"/>
    </source>
</evidence>
<evidence type="ECO:0000313" key="8">
    <source>
        <dbReference type="Proteomes" id="UP001235939"/>
    </source>
</evidence>
<dbReference type="PRINTS" id="PR00661">
    <property type="entry name" value="ERMFAMILY"/>
</dbReference>
<dbReference type="SMART" id="SM00295">
    <property type="entry name" value="B41"/>
    <property type="match status" value="1"/>
</dbReference>
<dbReference type="Proteomes" id="UP001235939">
    <property type="component" value="Chromosome 15"/>
</dbReference>
<dbReference type="InterPro" id="IPR014352">
    <property type="entry name" value="FERM/acyl-CoA-bd_prot_sf"/>
</dbReference>
<evidence type="ECO:0000259" key="6">
    <source>
        <dbReference type="PROSITE" id="PS50057"/>
    </source>
</evidence>
<proteinExistence type="predicted"/>
<dbReference type="Gene3D" id="2.30.29.30">
    <property type="entry name" value="Pleckstrin-homology domain (PH domain)/Phosphotyrosine-binding domain (PTB)"/>
    <property type="match status" value="1"/>
</dbReference>
<dbReference type="SUPFAM" id="SSF47031">
    <property type="entry name" value="Second domain of FERM"/>
    <property type="match status" value="1"/>
</dbReference>
<feature type="compositionally biased region" description="Polar residues" evidence="5">
    <location>
        <begin position="32"/>
        <end position="43"/>
    </location>
</feature>
<dbReference type="InterPro" id="IPR018979">
    <property type="entry name" value="FERM_N"/>
</dbReference>
<evidence type="ECO:0000256" key="5">
    <source>
        <dbReference type="SAM" id="MobiDB-lite"/>
    </source>
</evidence>
<dbReference type="InterPro" id="IPR019749">
    <property type="entry name" value="Band_41_domain"/>
</dbReference>
<dbReference type="PANTHER" id="PTHR23280:SF21">
    <property type="entry name" value="PROTEIN 4.1 HOMOLOG"/>
    <property type="match status" value="1"/>
</dbReference>
<dbReference type="PROSITE" id="PS50057">
    <property type="entry name" value="FERM_3"/>
    <property type="match status" value="1"/>
</dbReference>
<dbReference type="Pfam" id="PF09379">
    <property type="entry name" value="FERM_N"/>
    <property type="match status" value="1"/>
</dbReference>
<dbReference type="InterPro" id="IPR011993">
    <property type="entry name" value="PH-like_dom_sf"/>
</dbReference>
<organism evidence="7 8">
    <name type="scientific">Cordylochernes scorpioides</name>
    <dbReference type="NCBI Taxonomy" id="51811"/>
    <lineage>
        <taxon>Eukaryota</taxon>
        <taxon>Metazoa</taxon>
        <taxon>Ecdysozoa</taxon>
        <taxon>Arthropoda</taxon>
        <taxon>Chelicerata</taxon>
        <taxon>Arachnida</taxon>
        <taxon>Pseudoscorpiones</taxon>
        <taxon>Cheliferoidea</taxon>
        <taxon>Chernetidae</taxon>
        <taxon>Cordylochernes</taxon>
    </lineage>
</organism>
<feature type="region of interest" description="Disordered" evidence="5">
    <location>
        <begin position="1"/>
        <end position="43"/>
    </location>
</feature>
<dbReference type="InterPro" id="IPR000798">
    <property type="entry name" value="Ez/rad/moesin-like"/>
</dbReference>
<keyword evidence="3" id="KW-0965">Cell junction</keyword>
<dbReference type="Pfam" id="PF00373">
    <property type="entry name" value="FERM_M"/>
    <property type="match status" value="1"/>
</dbReference>
<comment type="subcellular location">
    <subcellularLocation>
        <location evidence="1">Cell junction</location>
        <location evidence="1">Adherens junction</location>
    </subcellularLocation>
    <subcellularLocation>
        <location evidence="4">Cell projection</location>
        <location evidence="4">Rhabdomere</location>
    </subcellularLocation>
</comment>
<keyword evidence="8" id="KW-1185">Reference proteome</keyword>
<dbReference type="SUPFAM" id="SSF50729">
    <property type="entry name" value="PH domain-like"/>
    <property type="match status" value="1"/>
</dbReference>
<dbReference type="CDD" id="cd14473">
    <property type="entry name" value="FERM_B-lobe"/>
    <property type="match status" value="1"/>
</dbReference>
<gene>
    <name evidence="7" type="ORF">LAZ67_15002560</name>
</gene>
<dbReference type="InterPro" id="IPR000299">
    <property type="entry name" value="FERM_domain"/>
</dbReference>
<dbReference type="InterPro" id="IPR019748">
    <property type="entry name" value="FERM_central"/>
</dbReference>
<evidence type="ECO:0000256" key="1">
    <source>
        <dbReference type="ARBA" id="ARBA00004536"/>
    </source>
</evidence>
<reference evidence="7 8" key="1">
    <citation type="submission" date="2022-01" db="EMBL/GenBank/DDBJ databases">
        <title>A chromosomal length assembly of Cordylochernes scorpioides.</title>
        <authorList>
            <person name="Zeh D."/>
            <person name="Zeh J."/>
        </authorList>
    </citation>
    <scope>NUCLEOTIDE SEQUENCE [LARGE SCALE GENOMIC DNA]</scope>
    <source>
        <strain evidence="7">IN4F17</strain>
        <tissue evidence="7">Whole Body</tissue>
    </source>
</reference>
<feature type="domain" description="FERM" evidence="6">
    <location>
        <begin position="48"/>
        <end position="337"/>
    </location>
</feature>